<dbReference type="Proteomes" id="UP000625316">
    <property type="component" value="Unassembled WGS sequence"/>
</dbReference>
<proteinExistence type="inferred from homology"/>
<organism evidence="4 5">
    <name type="scientific">Romeriopsis navalis LEGE 11480</name>
    <dbReference type="NCBI Taxonomy" id="2777977"/>
    <lineage>
        <taxon>Bacteria</taxon>
        <taxon>Bacillati</taxon>
        <taxon>Cyanobacteriota</taxon>
        <taxon>Cyanophyceae</taxon>
        <taxon>Leptolyngbyales</taxon>
        <taxon>Leptolyngbyaceae</taxon>
        <taxon>Romeriopsis</taxon>
        <taxon>Romeriopsis navalis</taxon>
    </lineage>
</organism>
<dbReference type="GO" id="GO:0016829">
    <property type="term" value="F:lyase activity"/>
    <property type="evidence" value="ECO:0007669"/>
    <property type="project" value="UniProtKB-KW"/>
</dbReference>
<dbReference type="CDD" id="cd16338">
    <property type="entry name" value="CpcT"/>
    <property type="match status" value="1"/>
</dbReference>
<dbReference type="PANTHER" id="PTHR35137">
    <property type="entry name" value="CHROMOPHORE LYASE CRL, CHLOROPLASTIC"/>
    <property type="match status" value="1"/>
</dbReference>
<evidence type="ECO:0000313" key="4">
    <source>
        <dbReference type="EMBL" id="MBE9029742.1"/>
    </source>
</evidence>
<evidence type="ECO:0000256" key="3">
    <source>
        <dbReference type="HAMAP-Rule" id="MF_01460"/>
    </source>
</evidence>
<evidence type="ECO:0000313" key="5">
    <source>
        <dbReference type="Proteomes" id="UP000625316"/>
    </source>
</evidence>
<name>A0A928VLB4_9CYAN</name>
<reference evidence="4" key="1">
    <citation type="submission" date="2020-10" db="EMBL/GenBank/DDBJ databases">
        <authorList>
            <person name="Castelo-Branco R."/>
            <person name="Eusebio N."/>
            <person name="Adriana R."/>
            <person name="Vieira A."/>
            <person name="Brugerolle De Fraissinette N."/>
            <person name="Rezende De Castro R."/>
            <person name="Schneider M.P."/>
            <person name="Vasconcelos V."/>
            <person name="Leao P.N."/>
        </authorList>
    </citation>
    <scope>NUCLEOTIDE SEQUENCE</scope>
    <source>
        <strain evidence="4">LEGE 11480</strain>
    </source>
</reference>
<dbReference type="EMBL" id="JADEXQ010000021">
    <property type="protein sequence ID" value="MBE9029742.1"/>
    <property type="molecule type" value="Genomic_DNA"/>
</dbReference>
<accession>A0A928VLB4</accession>
<dbReference type="PANTHER" id="PTHR35137:SF1">
    <property type="entry name" value="CHROMOPHORE LYASE CRL, CHLOROPLASTIC"/>
    <property type="match status" value="1"/>
</dbReference>
<keyword evidence="2 3" id="KW-0456">Lyase</keyword>
<evidence type="ECO:0000256" key="1">
    <source>
        <dbReference type="ARBA" id="ARBA00008206"/>
    </source>
</evidence>
<protein>
    <recommendedName>
        <fullName evidence="3">Chromophore lyase CpcT/CpeT</fullName>
        <ecNumber evidence="3">4.-.-.-</ecNumber>
    </recommendedName>
</protein>
<comment type="function">
    <text evidence="3">Covalently attaches a chromophore to Cys residue(s) of phycobiliproteins.</text>
</comment>
<dbReference type="RefSeq" id="WP_264324561.1">
    <property type="nucleotide sequence ID" value="NZ_JADEXQ010000021.1"/>
</dbReference>
<dbReference type="HAMAP" id="MF_01460">
    <property type="entry name" value="Chrphore_lyase_CpxT"/>
    <property type="match status" value="1"/>
</dbReference>
<evidence type="ECO:0000256" key="2">
    <source>
        <dbReference type="ARBA" id="ARBA00023239"/>
    </source>
</evidence>
<comment type="caution">
    <text evidence="4">The sequence shown here is derived from an EMBL/GenBank/DDBJ whole genome shotgun (WGS) entry which is preliminary data.</text>
</comment>
<dbReference type="GO" id="GO:0017006">
    <property type="term" value="P:protein-tetrapyrrole linkage"/>
    <property type="evidence" value="ECO:0007669"/>
    <property type="project" value="UniProtKB-UniRule"/>
</dbReference>
<dbReference type="EC" id="4.-.-.-" evidence="3"/>
<keyword evidence="5" id="KW-1185">Reference proteome</keyword>
<sequence length="212" mass="24345">MSVSESHATVEQSNTTQAELINLVQWMSGDFSNGQQAQEKPAEFAHIHVFWRPLPFDFFGGIGMYSEQVYDYDLWNPYRQGIHRFIIQDDQIFVENFSLKNPIWFAGAGRDLAILKTITPAALEPRCGCGMVFRRDADRFIGNVEPGKKCIIPKEGKLTYLVSEVEITASTWVSRDRGFDPENDEYVWGSEHGHFLFEKIQDFSDEVPIDRL</sequence>
<dbReference type="AlphaFoldDB" id="A0A928VLB4"/>
<gene>
    <name evidence="3" type="primary">cpcT</name>
    <name evidence="4" type="ORF">IQ266_08385</name>
</gene>
<dbReference type="Pfam" id="PF06206">
    <property type="entry name" value="CpeT"/>
    <property type="match status" value="1"/>
</dbReference>
<dbReference type="InterPro" id="IPR038672">
    <property type="entry name" value="CpcT/CpeT_sf"/>
</dbReference>
<dbReference type="Gene3D" id="2.40.128.590">
    <property type="entry name" value="CpcT/CpeT domain"/>
    <property type="match status" value="1"/>
</dbReference>
<dbReference type="InterPro" id="IPR010404">
    <property type="entry name" value="CpcT/CpeT"/>
</dbReference>
<comment type="similarity">
    <text evidence="1 3">Belongs to the CpcT/CpeT biliprotein lyase family.</text>
</comment>